<dbReference type="InterPro" id="IPR027417">
    <property type="entry name" value="P-loop_NTPase"/>
</dbReference>
<dbReference type="SUPFAM" id="SSF52540">
    <property type="entry name" value="P-loop containing nucleoside triphosphate hydrolases"/>
    <property type="match status" value="1"/>
</dbReference>
<evidence type="ECO:0000313" key="5">
    <source>
        <dbReference type="EMBL" id="MBP3192822.1"/>
    </source>
</evidence>
<accession>A0A8J7RTR4</accession>
<dbReference type="InterPro" id="IPR017871">
    <property type="entry name" value="ABC_transporter-like_CS"/>
</dbReference>
<dbReference type="SMART" id="SM00382">
    <property type="entry name" value="AAA"/>
    <property type="match status" value="1"/>
</dbReference>
<reference evidence="5" key="1">
    <citation type="submission" date="2021-02" db="EMBL/GenBank/DDBJ databases">
        <title>Natronogracilivirga saccharolytica gen. nov. sp. nov. a new anaerobic, haloalkiliphilic carbohydrate-fermenting bacterium from soda lake and proposing of Cyclonatronumiaceae fam. nov. in the phylum Balneolaeota.</title>
        <authorList>
            <person name="Zhilina T.N."/>
            <person name="Sorokin D.Y."/>
            <person name="Zavarzina D.G."/>
            <person name="Toshchakov S.V."/>
            <person name="Kublanov I.V."/>
        </authorList>
    </citation>
    <scope>NUCLEOTIDE SEQUENCE</scope>
    <source>
        <strain evidence="5">Z-1702</strain>
    </source>
</reference>
<dbReference type="Proteomes" id="UP000673975">
    <property type="component" value="Unassembled WGS sequence"/>
</dbReference>
<evidence type="ECO:0000313" key="6">
    <source>
        <dbReference type="Proteomes" id="UP000673975"/>
    </source>
</evidence>
<dbReference type="Pfam" id="PF00005">
    <property type="entry name" value="ABC_tran"/>
    <property type="match status" value="1"/>
</dbReference>
<evidence type="ECO:0000256" key="3">
    <source>
        <dbReference type="ARBA" id="ARBA00022840"/>
    </source>
</evidence>
<sequence>MIEIKNLTKSFGNNLIWEDVSLTIEDGETLAIIGKSGSGKSVLMKHLNVLLYPDSGAVLIDGVNVFHMRYARLRKLRQRFGVLFQGAALFDSISAFENVAFPLRFFTDLDDNEIEKRVLESLEMVHLSKIGNKSPAELSGGMRKRVGLARAIVLKPDYLLYDEPTSGLDPQTSDEINDLIINMAESLDITSIVISHDMHSVLRVADKVAFLDEQKLSWYGTLDELRNSSHKSLNQFIKASEYSI</sequence>
<evidence type="ECO:0000256" key="2">
    <source>
        <dbReference type="ARBA" id="ARBA00022741"/>
    </source>
</evidence>
<keyword evidence="1" id="KW-0813">Transport</keyword>
<evidence type="ECO:0000256" key="1">
    <source>
        <dbReference type="ARBA" id="ARBA00022448"/>
    </source>
</evidence>
<dbReference type="EMBL" id="JAFIDN010000006">
    <property type="protein sequence ID" value="MBP3192822.1"/>
    <property type="molecule type" value="Genomic_DNA"/>
</dbReference>
<dbReference type="InterPro" id="IPR003439">
    <property type="entry name" value="ABC_transporter-like_ATP-bd"/>
</dbReference>
<gene>
    <name evidence="5" type="ORF">NATSA_09115</name>
</gene>
<dbReference type="PROSITE" id="PS50893">
    <property type="entry name" value="ABC_TRANSPORTER_2"/>
    <property type="match status" value="1"/>
</dbReference>
<dbReference type="AlphaFoldDB" id="A0A8J7RTR4"/>
<dbReference type="GO" id="GO:0016887">
    <property type="term" value="F:ATP hydrolysis activity"/>
    <property type="evidence" value="ECO:0007669"/>
    <property type="project" value="InterPro"/>
</dbReference>
<dbReference type="PROSITE" id="PS00211">
    <property type="entry name" value="ABC_TRANSPORTER_1"/>
    <property type="match status" value="1"/>
</dbReference>
<evidence type="ECO:0000259" key="4">
    <source>
        <dbReference type="PROSITE" id="PS50893"/>
    </source>
</evidence>
<organism evidence="5 6">
    <name type="scientific">Natronogracilivirga saccharolytica</name>
    <dbReference type="NCBI Taxonomy" id="2812953"/>
    <lineage>
        <taxon>Bacteria</taxon>
        <taxon>Pseudomonadati</taxon>
        <taxon>Balneolota</taxon>
        <taxon>Balneolia</taxon>
        <taxon>Balneolales</taxon>
        <taxon>Cyclonatronaceae</taxon>
        <taxon>Natronogracilivirga</taxon>
    </lineage>
</organism>
<keyword evidence="3 5" id="KW-0067">ATP-binding</keyword>
<name>A0A8J7RTR4_9BACT</name>
<proteinExistence type="predicted"/>
<dbReference type="PANTHER" id="PTHR43023:SF6">
    <property type="entry name" value="INTERMEMBRANE PHOSPHOLIPID TRANSPORT SYSTEM ATP-BINDING PROTEIN MLAF"/>
    <property type="match status" value="1"/>
</dbReference>
<dbReference type="Gene3D" id="3.40.50.300">
    <property type="entry name" value="P-loop containing nucleotide triphosphate hydrolases"/>
    <property type="match status" value="1"/>
</dbReference>
<dbReference type="RefSeq" id="WP_210511891.1">
    <property type="nucleotide sequence ID" value="NZ_JAFIDN010000006.1"/>
</dbReference>
<comment type="caution">
    <text evidence="5">The sequence shown here is derived from an EMBL/GenBank/DDBJ whole genome shotgun (WGS) entry which is preliminary data.</text>
</comment>
<feature type="domain" description="ABC transporter" evidence="4">
    <location>
        <begin position="2"/>
        <end position="238"/>
    </location>
</feature>
<keyword evidence="6" id="KW-1185">Reference proteome</keyword>
<dbReference type="InterPro" id="IPR003593">
    <property type="entry name" value="AAA+_ATPase"/>
</dbReference>
<dbReference type="PANTHER" id="PTHR43023">
    <property type="entry name" value="PROTEIN TRIGALACTOSYLDIACYLGLYCEROL 3, CHLOROPLASTIC"/>
    <property type="match status" value="1"/>
</dbReference>
<dbReference type="CDD" id="cd03261">
    <property type="entry name" value="ABC_Org_Solvent_Resistant"/>
    <property type="match status" value="1"/>
</dbReference>
<dbReference type="GO" id="GO:0005524">
    <property type="term" value="F:ATP binding"/>
    <property type="evidence" value="ECO:0007669"/>
    <property type="project" value="UniProtKB-KW"/>
</dbReference>
<protein>
    <submittedName>
        <fullName evidence="5">ABC transporter ATP-binding protein</fullName>
    </submittedName>
</protein>
<keyword evidence="2" id="KW-0547">Nucleotide-binding</keyword>